<dbReference type="PRINTS" id="PR00412">
    <property type="entry name" value="EPOXHYDRLASE"/>
</dbReference>
<name>A0A365YF58_9MICC</name>
<dbReference type="EMBL" id="POAF01000004">
    <property type="protein sequence ID" value="RBM01169.1"/>
    <property type="molecule type" value="Genomic_DNA"/>
</dbReference>
<protein>
    <submittedName>
        <fullName evidence="3">Hydrolase</fullName>
    </submittedName>
</protein>
<proteinExistence type="predicted"/>
<dbReference type="SUPFAM" id="SSF53474">
    <property type="entry name" value="alpha/beta-Hydrolases"/>
    <property type="match status" value="1"/>
</dbReference>
<feature type="domain" description="AB hydrolase-1" evidence="2">
    <location>
        <begin position="25"/>
        <end position="124"/>
    </location>
</feature>
<dbReference type="AlphaFoldDB" id="A0A365YF58"/>
<evidence type="ECO:0000313" key="4">
    <source>
        <dbReference type="Proteomes" id="UP000252167"/>
    </source>
</evidence>
<dbReference type="RefSeq" id="WP_113607354.1">
    <property type="nucleotide sequence ID" value="NZ_CM125969.1"/>
</dbReference>
<evidence type="ECO:0000313" key="3">
    <source>
        <dbReference type="EMBL" id="RBM01169.1"/>
    </source>
</evidence>
<dbReference type="InterPro" id="IPR000073">
    <property type="entry name" value="AB_hydrolase_1"/>
</dbReference>
<sequence length="326" mass="36638">MRNWTHHYARINGIQMHYVEEGQGPLVLLLHGFPHTWFSWRHQITALAEAGYRVVAPDLRGMGQTEAPEELAAYRADVITADLVGLLDHLGEEQAVVSGIDYGMFAAYDLAAEHPERVRALIGLQYAGLPHYDALPSLTEIERGKEAFNHMAYYHVDPQGARADYDANPREIIAKIFHVLSTDGDFGAVYANPPGTPYRQALPQPPALPWSWLDEWELETYVSDFSRSGFGGGINWYRVADLNWEYRNARAAGRTNVPYYFLGSETDLQLAEQYGDGIQAQLDAQHEDVRSVQTVPGGGYLIAMERAAQVTDKFLEFLHDMDRVNA</sequence>
<dbReference type="PRINTS" id="PR00111">
    <property type="entry name" value="ABHYDROLASE"/>
</dbReference>
<dbReference type="InterPro" id="IPR000639">
    <property type="entry name" value="Epox_hydrolase-like"/>
</dbReference>
<comment type="caution">
    <text evidence="3">The sequence shown here is derived from an EMBL/GenBank/DDBJ whole genome shotgun (WGS) entry which is preliminary data.</text>
</comment>
<dbReference type="PANTHER" id="PTHR43329">
    <property type="entry name" value="EPOXIDE HYDROLASE"/>
    <property type="match status" value="1"/>
</dbReference>
<organism evidence="3 4">
    <name type="scientific">Glutamicibacter soli</name>
    <dbReference type="NCBI Taxonomy" id="453836"/>
    <lineage>
        <taxon>Bacteria</taxon>
        <taxon>Bacillati</taxon>
        <taxon>Actinomycetota</taxon>
        <taxon>Actinomycetes</taxon>
        <taxon>Micrococcales</taxon>
        <taxon>Micrococcaceae</taxon>
        <taxon>Glutamicibacter</taxon>
    </lineage>
</organism>
<gene>
    <name evidence="3" type="ORF">C1H84_10335</name>
</gene>
<dbReference type="GO" id="GO:0016787">
    <property type="term" value="F:hydrolase activity"/>
    <property type="evidence" value="ECO:0007669"/>
    <property type="project" value="UniProtKB-KW"/>
</dbReference>
<dbReference type="Gene3D" id="3.40.50.1820">
    <property type="entry name" value="alpha/beta hydrolase"/>
    <property type="match status" value="1"/>
</dbReference>
<dbReference type="Proteomes" id="UP000252167">
    <property type="component" value="Unassembled WGS sequence"/>
</dbReference>
<dbReference type="Pfam" id="PF00561">
    <property type="entry name" value="Abhydrolase_1"/>
    <property type="match status" value="1"/>
</dbReference>
<keyword evidence="1 3" id="KW-0378">Hydrolase</keyword>
<accession>A0A365YF58</accession>
<keyword evidence="4" id="KW-1185">Reference proteome</keyword>
<dbReference type="InterPro" id="IPR029058">
    <property type="entry name" value="AB_hydrolase_fold"/>
</dbReference>
<evidence type="ECO:0000259" key="2">
    <source>
        <dbReference type="Pfam" id="PF00561"/>
    </source>
</evidence>
<reference evidence="3 4" key="1">
    <citation type="submission" date="2018-01" db="EMBL/GenBank/DDBJ databases">
        <title>Glutamicibacter soli strain NHPC-3 Whole genome sequence and assembly.</title>
        <authorList>
            <person name="Choudhury P."/>
            <person name="Gupta D."/>
            <person name="Sengupta K."/>
            <person name="Jawed A."/>
            <person name="Sultana N."/>
            <person name="Saha P."/>
        </authorList>
    </citation>
    <scope>NUCLEOTIDE SEQUENCE [LARGE SCALE GENOMIC DNA]</scope>
    <source>
        <strain evidence="3 4">NHPC-3</strain>
    </source>
</reference>
<evidence type="ECO:0000256" key="1">
    <source>
        <dbReference type="ARBA" id="ARBA00022801"/>
    </source>
</evidence>